<sequence length="342" mass="37757">MTKTPAIDGKIAKIVHLSNSNGMTASFMDIGATWLSCRLLIENIPREILLRSPNMEEHKKQSAYFGSIIGRYANRIDKGQFYLNGSMHHVGTNESANSLHGGFIGFDKRRWEIDSHSASSILFSLLSVAGDEGYPGNLNVQVCYTLTESNEIKIEYRATSDESTPLSLTNHAYFNLAGENSTAKSLNHRLKINASHYLPTRDDLIPTGEVRSTLGTSFDFNTKKLIAADFLNDDDQKTAGGYDHAFVLSGQPEINPAVAATLSSPEDDVQMHIVTSMPSIQFYSGNVLAGTPGASKEYQNYDGIALEPQFLPDGPNHVEWGTNMILKYGDVYEHQTCYQFLT</sequence>
<comment type="catalytic activity">
    <reaction evidence="1 8">
        <text>alpha-D-glucose = beta-D-glucose</text>
        <dbReference type="Rhea" id="RHEA:10264"/>
        <dbReference type="ChEBI" id="CHEBI:15903"/>
        <dbReference type="ChEBI" id="CHEBI:17925"/>
        <dbReference type="EC" id="5.1.3.3"/>
    </reaction>
</comment>
<evidence type="ECO:0000256" key="4">
    <source>
        <dbReference type="ARBA" id="ARBA00013185"/>
    </source>
</evidence>
<dbReference type="PANTHER" id="PTHR10091">
    <property type="entry name" value="ALDOSE-1-EPIMERASE"/>
    <property type="match status" value="1"/>
</dbReference>
<dbReference type="InterPro" id="IPR011013">
    <property type="entry name" value="Gal_mutarotase_sf_dom"/>
</dbReference>
<evidence type="ECO:0000256" key="7">
    <source>
        <dbReference type="ARBA" id="ARBA00023277"/>
    </source>
</evidence>
<accession>A0A420EA42</accession>
<evidence type="ECO:0000256" key="9">
    <source>
        <dbReference type="PIRSR" id="PIRSR005096-1"/>
    </source>
</evidence>
<evidence type="ECO:0000256" key="5">
    <source>
        <dbReference type="ARBA" id="ARBA00014165"/>
    </source>
</evidence>
<gene>
    <name evidence="12" type="primary">galM</name>
    <name evidence="12" type="ORF">DBZ36_13600</name>
</gene>
<dbReference type="EMBL" id="RAQO01000007">
    <property type="protein sequence ID" value="RKF17546.1"/>
    <property type="molecule type" value="Genomic_DNA"/>
</dbReference>
<dbReference type="Gene3D" id="2.70.98.10">
    <property type="match status" value="1"/>
</dbReference>
<dbReference type="NCBIfam" id="NF008277">
    <property type="entry name" value="PRK11055.1"/>
    <property type="match status" value="1"/>
</dbReference>
<feature type="active site" description="Proton acceptor" evidence="9">
    <location>
        <position position="307"/>
    </location>
</feature>
<dbReference type="PANTHER" id="PTHR10091:SF0">
    <property type="entry name" value="GALACTOSE MUTAROTASE"/>
    <property type="match status" value="1"/>
</dbReference>
<dbReference type="OrthoDB" id="9779408at2"/>
<dbReference type="GO" id="GO:0005737">
    <property type="term" value="C:cytoplasm"/>
    <property type="evidence" value="ECO:0007669"/>
    <property type="project" value="TreeGrafter"/>
</dbReference>
<evidence type="ECO:0000313" key="13">
    <source>
        <dbReference type="Proteomes" id="UP000286482"/>
    </source>
</evidence>
<evidence type="ECO:0000256" key="3">
    <source>
        <dbReference type="ARBA" id="ARBA00006206"/>
    </source>
</evidence>
<dbReference type="Pfam" id="PF01263">
    <property type="entry name" value="Aldose_epim"/>
    <property type="match status" value="1"/>
</dbReference>
<keyword evidence="7 8" id="KW-0119">Carbohydrate metabolism</keyword>
<comment type="caution">
    <text evidence="12">The sequence shown here is derived from an EMBL/GenBank/DDBJ whole genome shotgun (WGS) entry which is preliminary data.</text>
</comment>
<dbReference type="GO" id="GO:0004034">
    <property type="term" value="F:aldose 1-epimerase activity"/>
    <property type="evidence" value="ECO:0007669"/>
    <property type="project" value="UniProtKB-EC"/>
</dbReference>
<feature type="binding site" evidence="11">
    <location>
        <begin position="74"/>
        <end position="75"/>
    </location>
    <ligand>
        <name>beta-D-galactose</name>
        <dbReference type="ChEBI" id="CHEBI:27667"/>
    </ligand>
</feature>
<dbReference type="InterPro" id="IPR018052">
    <property type="entry name" value="Ald1_epimerase_CS"/>
</dbReference>
<evidence type="ECO:0000256" key="2">
    <source>
        <dbReference type="ARBA" id="ARBA00005028"/>
    </source>
</evidence>
<dbReference type="InterPro" id="IPR015443">
    <property type="entry name" value="Aldose_1-epimerase"/>
</dbReference>
<dbReference type="GO" id="GO:0033499">
    <property type="term" value="P:galactose catabolic process via UDP-galactose, Leloir pathway"/>
    <property type="evidence" value="ECO:0007669"/>
    <property type="project" value="TreeGrafter"/>
</dbReference>
<dbReference type="InterPro" id="IPR008183">
    <property type="entry name" value="Aldose_1/G6P_1-epimerase"/>
</dbReference>
<evidence type="ECO:0000256" key="6">
    <source>
        <dbReference type="ARBA" id="ARBA00023235"/>
    </source>
</evidence>
<evidence type="ECO:0000313" key="12">
    <source>
        <dbReference type="EMBL" id="RKF17546.1"/>
    </source>
</evidence>
<name>A0A420EA42_9ALTE</name>
<dbReference type="InterPro" id="IPR047215">
    <property type="entry name" value="Galactose_mutarotase-like"/>
</dbReference>
<evidence type="ECO:0000256" key="8">
    <source>
        <dbReference type="PIRNR" id="PIRNR005096"/>
    </source>
</evidence>
<dbReference type="PIRSF" id="PIRSF005096">
    <property type="entry name" value="GALM"/>
    <property type="match status" value="1"/>
</dbReference>
<dbReference type="GO" id="GO:0006006">
    <property type="term" value="P:glucose metabolic process"/>
    <property type="evidence" value="ECO:0007669"/>
    <property type="project" value="TreeGrafter"/>
</dbReference>
<organism evidence="12 13">
    <name type="scientific">Alginatibacterium sediminis</name>
    <dbReference type="NCBI Taxonomy" id="2164068"/>
    <lineage>
        <taxon>Bacteria</taxon>
        <taxon>Pseudomonadati</taxon>
        <taxon>Pseudomonadota</taxon>
        <taxon>Gammaproteobacteria</taxon>
        <taxon>Alteromonadales</taxon>
        <taxon>Alteromonadaceae</taxon>
        <taxon>Alginatibacterium</taxon>
    </lineage>
</organism>
<feature type="binding site" evidence="11">
    <location>
        <begin position="171"/>
        <end position="173"/>
    </location>
    <ligand>
        <name>beta-D-galactose</name>
        <dbReference type="ChEBI" id="CHEBI:27667"/>
    </ligand>
</feature>
<dbReference type="NCBIfam" id="TIGR02636">
    <property type="entry name" value="galM_Leloir"/>
    <property type="match status" value="1"/>
</dbReference>
<proteinExistence type="inferred from homology"/>
<dbReference type="AlphaFoldDB" id="A0A420EA42"/>
<dbReference type="EC" id="5.1.3.3" evidence="4 8"/>
<keyword evidence="6 8" id="KW-0413">Isomerase</keyword>
<protein>
    <recommendedName>
        <fullName evidence="5 8">Aldose 1-epimerase</fullName>
        <ecNumber evidence="4 8">5.1.3.3</ecNumber>
    </recommendedName>
</protein>
<evidence type="ECO:0000256" key="1">
    <source>
        <dbReference type="ARBA" id="ARBA00001614"/>
    </source>
</evidence>
<comment type="pathway">
    <text evidence="2 8">Carbohydrate metabolism; hexose metabolism.</text>
</comment>
<evidence type="ECO:0000256" key="11">
    <source>
        <dbReference type="PIRSR" id="PIRSR005096-3"/>
    </source>
</evidence>
<dbReference type="CDD" id="cd09019">
    <property type="entry name" value="galactose_mutarotase_like"/>
    <property type="match status" value="1"/>
</dbReference>
<dbReference type="InterPro" id="IPR013458">
    <property type="entry name" value="Ald_epimerase_bac"/>
</dbReference>
<dbReference type="GO" id="GO:0030246">
    <property type="term" value="F:carbohydrate binding"/>
    <property type="evidence" value="ECO:0007669"/>
    <property type="project" value="InterPro"/>
</dbReference>
<dbReference type="SUPFAM" id="SSF74650">
    <property type="entry name" value="Galactose mutarotase-like"/>
    <property type="match status" value="1"/>
</dbReference>
<feature type="binding site" evidence="10">
    <location>
        <position position="243"/>
    </location>
    <ligand>
        <name>beta-D-galactose</name>
        <dbReference type="ChEBI" id="CHEBI:27667"/>
    </ligand>
</feature>
<reference evidence="12 13" key="1">
    <citation type="submission" date="2018-09" db="EMBL/GenBank/DDBJ databases">
        <authorList>
            <person name="Wang Z."/>
        </authorList>
    </citation>
    <scope>NUCLEOTIDE SEQUENCE [LARGE SCALE GENOMIC DNA]</scope>
    <source>
        <strain evidence="12 13">ALS 81</strain>
    </source>
</reference>
<dbReference type="InterPro" id="IPR014718">
    <property type="entry name" value="GH-type_carb-bd"/>
</dbReference>
<dbReference type="Proteomes" id="UP000286482">
    <property type="component" value="Unassembled WGS sequence"/>
</dbReference>
<comment type="similarity">
    <text evidence="3 8">Belongs to the aldose epimerase family.</text>
</comment>
<keyword evidence="13" id="KW-1185">Reference proteome</keyword>
<dbReference type="UniPathway" id="UPA00242"/>
<evidence type="ECO:0000256" key="10">
    <source>
        <dbReference type="PIRSR" id="PIRSR005096-2"/>
    </source>
</evidence>
<feature type="active site" description="Proton donor" evidence="9">
    <location>
        <position position="171"/>
    </location>
</feature>
<dbReference type="PROSITE" id="PS00545">
    <property type="entry name" value="ALDOSE_1_EPIMERASE"/>
    <property type="match status" value="1"/>
</dbReference>